<proteinExistence type="predicted"/>
<organism evidence="2 3">
    <name type="scientific">Blastopirellula marina</name>
    <dbReference type="NCBI Taxonomy" id="124"/>
    <lineage>
        <taxon>Bacteria</taxon>
        <taxon>Pseudomonadati</taxon>
        <taxon>Planctomycetota</taxon>
        <taxon>Planctomycetia</taxon>
        <taxon>Pirellulales</taxon>
        <taxon>Pirellulaceae</taxon>
        <taxon>Blastopirellula</taxon>
    </lineage>
</organism>
<dbReference type="Pfam" id="PF01548">
    <property type="entry name" value="DEDD_Tnp_IS110"/>
    <property type="match status" value="1"/>
</dbReference>
<feature type="domain" description="Transposase IS110-like N-terminal" evidence="1">
    <location>
        <begin position="4"/>
        <end position="133"/>
    </location>
</feature>
<name>A0A2S8GC07_9BACT</name>
<dbReference type="GO" id="GO:0003677">
    <property type="term" value="F:DNA binding"/>
    <property type="evidence" value="ECO:0007669"/>
    <property type="project" value="InterPro"/>
</dbReference>
<dbReference type="PANTHER" id="PTHR33055">
    <property type="entry name" value="TRANSPOSASE FOR INSERTION SEQUENCE ELEMENT IS1111A"/>
    <property type="match status" value="1"/>
</dbReference>
<dbReference type="GO" id="GO:0006313">
    <property type="term" value="P:DNA transposition"/>
    <property type="evidence" value="ECO:0007669"/>
    <property type="project" value="InterPro"/>
</dbReference>
<dbReference type="InterPro" id="IPR047650">
    <property type="entry name" value="Transpos_IS110"/>
</dbReference>
<dbReference type="GO" id="GO:0004803">
    <property type="term" value="F:transposase activity"/>
    <property type="evidence" value="ECO:0007669"/>
    <property type="project" value="InterPro"/>
</dbReference>
<evidence type="ECO:0000313" key="3">
    <source>
        <dbReference type="Proteomes" id="UP000239388"/>
    </source>
</evidence>
<dbReference type="Proteomes" id="UP000239388">
    <property type="component" value="Unassembled WGS sequence"/>
</dbReference>
<dbReference type="EMBL" id="PUIB01000004">
    <property type="protein sequence ID" value="PQO41959.1"/>
    <property type="molecule type" value="Genomic_DNA"/>
</dbReference>
<reference evidence="2 3" key="1">
    <citation type="submission" date="2018-02" db="EMBL/GenBank/DDBJ databases">
        <title>Comparative genomes isolates from brazilian mangrove.</title>
        <authorList>
            <person name="Araujo J.E."/>
            <person name="Taketani R.G."/>
            <person name="Silva M.C.P."/>
            <person name="Loureco M.V."/>
            <person name="Andreote F.D."/>
        </authorList>
    </citation>
    <scope>NUCLEOTIDE SEQUENCE [LARGE SCALE GENOMIC DNA]</scope>
    <source>
        <strain evidence="2 3">NAP PRIS-MGV</strain>
    </source>
</reference>
<comment type="caution">
    <text evidence="2">The sequence shown here is derived from an EMBL/GenBank/DDBJ whole genome shotgun (WGS) entry which is preliminary data.</text>
</comment>
<dbReference type="RefSeq" id="WP_146118461.1">
    <property type="nucleotide sequence ID" value="NZ_PUIB01000004.1"/>
</dbReference>
<accession>A0A2S8GC07</accession>
<dbReference type="OrthoDB" id="273556at2"/>
<feature type="non-terminal residue" evidence="2">
    <location>
        <position position="138"/>
    </location>
</feature>
<sequence length="138" mass="15858">MKFVGADLHKKSITFCVGEKVDGKFVVCQRIRVACSRVKELKQFFESLGKFQVVVEATIGFDWFAAVAETYADRVVIAHPGRLKVIAESTRKTDKIDATILAEFLAHDMVPEAWRPSPRVREHRTLVRRRCKIQRRIT</sequence>
<evidence type="ECO:0000313" key="2">
    <source>
        <dbReference type="EMBL" id="PQO41959.1"/>
    </source>
</evidence>
<gene>
    <name evidence="2" type="ORF">C5Y98_02205</name>
</gene>
<evidence type="ECO:0000259" key="1">
    <source>
        <dbReference type="Pfam" id="PF01548"/>
    </source>
</evidence>
<dbReference type="InterPro" id="IPR002525">
    <property type="entry name" value="Transp_IS110-like_N"/>
</dbReference>
<protein>
    <recommendedName>
        <fullName evidence="1">Transposase IS110-like N-terminal domain-containing protein</fullName>
    </recommendedName>
</protein>
<dbReference type="AlphaFoldDB" id="A0A2S8GC07"/>